<sequence>MPHTLRASASGLFCGPEVTEIIEKNPTCLIVRKSGVLLAGLSKQGADNVCDICFAGL</sequence>
<dbReference type="Proteomes" id="UP000321800">
    <property type="component" value="Unassembled WGS sequence"/>
</dbReference>
<reference evidence="1 2" key="1">
    <citation type="submission" date="2019-07" db="EMBL/GenBank/DDBJ databases">
        <title>Whole genome shotgun sequence of Acetobacter tropicalis NBRC 16470.</title>
        <authorList>
            <person name="Hosoyama A."/>
            <person name="Uohara A."/>
            <person name="Ohji S."/>
            <person name="Ichikawa N."/>
        </authorList>
    </citation>
    <scope>NUCLEOTIDE SEQUENCE [LARGE SCALE GENOMIC DNA]</scope>
    <source>
        <strain evidence="1 2">NBRC 16470</strain>
    </source>
</reference>
<organism evidence="1 2">
    <name type="scientific">Acetobacter tropicalis</name>
    <dbReference type="NCBI Taxonomy" id="104102"/>
    <lineage>
        <taxon>Bacteria</taxon>
        <taxon>Pseudomonadati</taxon>
        <taxon>Pseudomonadota</taxon>
        <taxon>Alphaproteobacteria</taxon>
        <taxon>Acetobacterales</taxon>
        <taxon>Acetobacteraceae</taxon>
        <taxon>Acetobacter</taxon>
    </lineage>
</organism>
<gene>
    <name evidence="1" type="ORF">ATR01nite_19820</name>
</gene>
<protein>
    <submittedName>
        <fullName evidence="1">Uncharacterized protein</fullName>
    </submittedName>
</protein>
<accession>A0A511FPN3</accession>
<evidence type="ECO:0000313" key="1">
    <source>
        <dbReference type="EMBL" id="GEL50907.1"/>
    </source>
</evidence>
<dbReference type="AlphaFoldDB" id="A0A511FPN3"/>
<name>A0A511FPN3_9PROT</name>
<dbReference type="EMBL" id="BJVR01000018">
    <property type="protein sequence ID" value="GEL50907.1"/>
    <property type="molecule type" value="Genomic_DNA"/>
</dbReference>
<comment type="caution">
    <text evidence="1">The sequence shown here is derived from an EMBL/GenBank/DDBJ whole genome shotgun (WGS) entry which is preliminary data.</text>
</comment>
<proteinExistence type="predicted"/>
<evidence type="ECO:0000313" key="2">
    <source>
        <dbReference type="Proteomes" id="UP000321800"/>
    </source>
</evidence>